<dbReference type="GO" id="GO:0008757">
    <property type="term" value="F:S-adenosylmethionine-dependent methyltransferase activity"/>
    <property type="evidence" value="ECO:0007669"/>
    <property type="project" value="InterPro"/>
</dbReference>
<evidence type="ECO:0000313" key="2">
    <source>
        <dbReference type="EMBL" id="KKL70364.1"/>
    </source>
</evidence>
<dbReference type="Pfam" id="PF08241">
    <property type="entry name" value="Methyltransf_11"/>
    <property type="match status" value="1"/>
</dbReference>
<protein>
    <recommendedName>
        <fullName evidence="1">Methyltransferase type 11 domain-containing protein</fullName>
    </recommendedName>
</protein>
<dbReference type="SUPFAM" id="SSF53335">
    <property type="entry name" value="S-adenosyl-L-methionine-dependent methyltransferases"/>
    <property type="match status" value="1"/>
</dbReference>
<dbReference type="Gene3D" id="3.40.50.150">
    <property type="entry name" value="Vaccinia Virus protein VP39"/>
    <property type="match status" value="1"/>
</dbReference>
<proteinExistence type="predicted"/>
<comment type="caution">
    <text evidence="2">The sequence shown here is derived from an EMBL/GenBank/DDBJ whole genome shotgun (WGS) entry which is preliminary data.</text>
</comment>
<dbReference type="AlphaFoldDB" id="A0A0F9E8U9"/>
<organism evidence="2">
    <name type="scientific">marine sediment metagenome</name>
    <dbReference type="NCBI Taxonomy" id="412755"/>
    <lineage>
        <taxon>unclassified sequences</taxon>
        <taxon>metagenomes</taxon>
        <taxon>ecological metagenomes</taxon>
    </lineage>
</organism>
<evidence type="ECO:0000259" key="1">
    <source>
        <dbReference type="Pfam" id="PF08241"/>
    </source>
</evidence>
<feature type="domain" description="Methyltransferase type 11" evidence="1">
    <location>
        <begin position="1"/>
        <end position="36"/>
    </location>
</feature>
<name>A0A0F9E8U9_9ZZZZ</name>
<reference evidence="2" key="1">
    <citation type="journal article" date="2015" name="Nature">
        <title>Complex archaea that bridge the gap between prokaryotes and eukaryotes.</title>
        <authorList>
            <person name="Spang A."/>
            <person name="Saw J.H."/>
            <person name="Jorgensen S.L."/>
            <person name="Zaremba-Niedzwiedzka K."/>
            <person name="Martijn J."/>
            <person name="Lind A.E."/>
            <person name="van Eijk R."/>
            <person name="Schleper C."/>
            <person name="Guy L."/>
            <person name="Ettema T.J."/>
        </authorList>
    </citation>
    <scope>NUCLEOTIDE SEQUENCE</scope>
</reference>
<sequence length="90" mass="10320">EELPLVKNSFSAVTMLQVLEHTEDPRRMINEACRVSDRDVIASVPSKPDSNPEHIHLFDRSRLDALFEAAGAALIRLEEHEERFYIFAEV</sequence>
<gene>
    <name evidence="2" type="ORF">LCGC14_2105630</name>
</gene>
<dbReference type="EMBL" id="LAZR01025918">
    <property type="protein sequence ID" value="KKL70364.1"/>
    <property type="molecule type" value="Genomic_DNA"/>
</dbReference>
<accession>A0A0F9E8U9</accession>
<feature type="non-terminal residue" evidence="2">
    <location>
        <position position="1"/>
    </location>
</feature>
<dbReference type="InterPro" id="IPR013216">
    <property type="entry name" value="Methyltransf_11"/>
</dbReference>
<dbReference type="InterPro" id="IPR029063">
    <property type="entry name" value="SAM-dependent_MTases_sf"/>
</dbReference>